<reference evidence="2" key="1">
    <citation type="submission" date="2019-03" db="EMBL/GenBank/DDBJ databases">
        <title>WGS assembly of Setaria viridis.</title>
        <authorList>
            <person name="Huang P."/>
            <person name="Jenkins J."/>
            <person name="Grimwood J."/>
            <person name="Barry K."/>
            <person name="Healey A."/>
            <person name="Mamidi S."/>
            <person name="Sreedasyam A."/>
            <person name="Shu S."/>
            <person name="Feldman M."/>
            <person name="Wu J."/>
            <person name="Yu Y."/>
            <person name="Chen C."/>
            <person name="Johnson J."/>
            <person name="Rokhsar D."/>
            <person name="Baxter I."/>
            <person name="Schmutz J."/>
            <person name="Brutnell T."/>
            <person name="Kellogg E."/>
        </authorList>
    </citation>
    <scope>NUCLEOTIDE SEQUENCE [LARGE SCALE GENOMIC DNA]</scope>
</reference>
<evidence type="ECO:0000313" key="2">
    <source>
        <dbReference type="EMBL" id="TKW00119.1"/>
    </source>
</evidence>
<keyword evidence="1" id="KW-0472">Membrane</keyword>
<dbReference type="Proteomes" id="UP000298652">
    <property type="component" value="Chromosome 8"/>
</dbReference>
<keyword evidence="3" id="KW-1185">Reference proteome</keyword>
<evidence type="ECO:0008006" key="4">
    <source>
        <dbReference type="Google" id="ProtNLM"/>
    </source>
</evidence>
<sequence>MILPSYDCVLCQYGGEETLFHLLLGCPFAPECWIHIDLFPNLSDEPSTSFFMEIIIIISWGIWMVRNDWIFKGITPSVQDCLFHFKSIFT</sequence>
<proteinExistence type="predicted"/>
<name>A0A4U6THT7_SETVI</name>
<protein>
    <recommendedName>
        <fullName evidence="4">Reverse transcriptase zinc-binding domain-containing protein</fullName>
    </recommendedName>
</protein>
<organism evidence="2 3">
    <name type="scientific">Setaria viridis</name>
    <name type="common">Green bristlegrass</name>
    <name type="synonym">Setaria italica subsp. viridis</name>
    <dbReference type="NCBI Taxonomy" id="4556"/>
    <lineage>
        <taxon>Eukaryota</taxon>
        <taxon>Viridiplantae</taxon>
        <taxon>Streptophyta</taxon>
        <taxon>Embryophyta</taxon>
        <taxon>Tracheophyta</taxon>
        <taxon>Spermatophyta</taxon>
        <taxon>Magnoliopsida</taxon>
        <taxon>Liliopsida</taxon>
        <taxon>Poales</taxon>
        <taxon>Poaceae</taxon>
        <taxon>PACMAD clade</taxon>
        <taxon>Panicoideae</taxon>
        <taxon>Panicodae</taxon>
        <taxon>Paniceae</taxon>
        <taxon>Cenchrinae</taxon>
        <taxon>Setaria</taxon>
    </lineage>
</organism>
<gene>
    <name evidence="2" type="ORF">SEVIR_8G087800v2</name>
</gene>
<keyword evidence="1" id="KW-0812">Transmembrane</keyword>
<dbReference type="EMBL" id="CM016559">
    <property type="protein sequence ID" value="TKW00119.1"/>
    <property type="molecule type" value="Genomic_DNA"/>
</dbReference>
<accession>A0A4U6THT7</accession>
<keyword evidence="1" id="KW-1133">Transmembrane helix</keyword>
<feature type="transmembrane region" description="Helical" evidence="1">
    <location>
        <begin position="48"/>
        <end position="65"/>
    </location>
</feature>
<evidence type="ECO:0000256" key="1">
    <source>
        <dbReference type="SAM" id="Phobius"/>
    </source>
</evidence>
<dbReference type="AlphaFoldDB" id="A0A4U6THT7"/>
<evidence type="ECO:0000313" key="3">
    <source>
        <dbReference type="Proteomes" id="UP000298652"/>
    </source>
</evidence>
<dbReference type="Gramene" id="TKW00119">
    <property type="protein sequence ID" value="TKW00119"/>
    <property type="gene ID" value="SEVIR_8G087800v2"/>
</dbReference>